<comment type="similarity">
    <text evidence="2 5">Belongs to the acyl-CoA dehydrogenase family.</text>
</comment>
<evidence type="ECO:0000259" key="7">
    <source>
        <dbReference type="Pfam" id="PF02770"/>
    </source>
</evidence>
<gene>
    <name evidence="9" type="ORF">J2S49_000833</name>
</gene>
<reference evidence="9 10" key="1">
    <citation type="submission" date="2023-07" db="EMBL/GenBank/DDBJ databases">
        <title>Sequencing the genomes of 1000 actinobacteria strains.</title>
        <authorList>
            <person name="Klenk H.-P."/>
        </authorList>
    </citation>
    <scope>NUCLEOTIDE SEQUENCE [LARGE SCALE GENOMIC DNA]</scope>
    <source>
        <strain evidence="9 10">DSM 102162</strain>
    </source>
</reference>
<dbReference type="Gene3D" id="1.10.540.10">
    <property type="entry name" value="Acyl-CoA dehydrogenase/oxidase, N-terminal domain"/>
    <property type="match status" value="1"/>
</dbReference>
<dbReference type="InterPro" id="IPR037069">
    <property type="entry name" value="AcylCoA_DH/ox_N_sf"/>
</dbReference>
<evidence type="ECO:0000256" key="5">
    <source>
        <dbReference type="RuleBase" id="RU362125"/>
    </source>
</evidence>
<dbReference type="InterPro" id="IPR046373">
    <property type="entry name" value="Acyl-CoA_Oxase/DH_mid-dom_sf"/>
</dbReference>
<dbReference type="InterPro" id="IPR009100">
    <property type="entry name" value="AcylCoA_DH/oxidase_NM_dom_sf"/>
</dbReference>
<keyword evidence="4 5" id="KW-0274">FAD</keyword>
<name>A0ABT9NAJ6_9ACTO</name>
<dbReference type="Pfam" id="PF00441">
    <property type="entry name" value="Acyl-CoA_dh_1"/>
    <property type="match status" value="1"/>
</dbReference>
<accession>A0ABT9NAJ6</accession>
<evidence type="ECO:0000256" key="4">
    <source>
        <dbReference type="ARBA" id="ARBA00022827"/>
    </source>
</evidence>
<keyword evidence="3 5" id="KW-0285">Flavoprotein</keyword>
<feature type="domain" description="Acyl-CoA oxidase/dehydrogenase middle" evidence="7">
    <location>
        <begin position="122"/>
        <end position="217"/>
    </location>
</feature>
<dbReference type="SUPFAM" id="SSF56645">
    <property type="entry name" value="Acyl-CoA dehydrogenase NM domain-like"/>
    <property type="match status" value="1"/>
</dbReference>
<evidence type="ECO:0000256" key="3">
    <source>
        <dbReference type="ARBA" id="ARBA00022630"/>
    </source>
</evidence>
<dbReference type="PROSITE" id="PS00072">
    <property type="entry name" value="ACYL_COA_DH_1"/>
    <property type="match status" value="1"/>
</dbReference>
<dbReference type="InterPro" id="IPR009075">
    <property type="entry name" value="AcylCo_DH/oxidase_C"/>
</dbReference>
<dbReference type="EMBL" id="JAUSQW010000001">
    <property type="protein sequence ID" value="MDP9800757.1"/>
    <property type="molecule type" value="Genomic_DNA"/>
</dbReference>
<dbReference type="InterPro" id="IPR006091">
    <property type="entry name" value="Acyl-CoA_Oxase/DH_mid-dom"/>
</dbReference>
<comment type="caution">
    <text evidence="9">The sequence shown here is derived from an EMBL/GenBank/DDBJ whole genome shotgun (WGS) entry which is preliminary data.</text>
</comment>
<evidence type="ECO:0000259" key="8">
    <source>
        <dbReference type="Pfam" id="PF02771"/>
    </source>
</evidence>
<dbReference type="InterPro" id="IPR013786">
    <property type="entry name" value="AcylCoA_DH/ox_N"/>
</dbReference>
<feature type="domain" description="Acyl-CoA dehydrogenase/oxidase N-terminal" evidence="8">
    <location>
        <begin position="8"/>
        <end position="117"/>
    </location>
</feature>
<dbReference type="Gene3D" id="1.20.140.10">
    <property type="entry name" value="Butyryl-CoA Dehydrogenase, subunit A, domain 3"/>
    <property type="match status" value="1"/>
</dbReference>
<dbReference type="Proteomes" id="UP001235966">
    <property type="component" value="Unassembled WGS sequence"/>
</dbReference>
<sequence length="382" mass="42232">MNLDFTPNEDEQLLLDSLQELLDREAPESYIAECDRNHVRPDSFRKALHEGGFLSLGYPEEYGGTPVDTTTMMLVAEKIARHGLNMAWGLDIIEIRDILEFGTDEQKAEVLNEMSSGREPFALAITEPGAGSDNSGMTTTATTKDGKVTINGTKTLVTNSLTCKYLLVLAVDAEADNPRKNVSMYLVPADTPGISQDKLTKVGWWTIDSAEIHFDNVVVDESTLVGKRGEGFIQLMKNFEIERVAVCSVMLGLAEAAFDDAAKYAGQRKAFGTNIGNFQLIQEKLTDMWISIENMRGLIYRSAAMIDAGEDVKVITAATKRYCAMEAFRVADEAMQIFGGMGYTDGARVARIWRDLRGHRFGGGTDEIMVHIVGRQIVKDYQ</sequence>
<comment type="cofactor">
    <cofactor evidence="1 5">
        <name>FAD</name>
        <dbReference type="ChEBI" id="CHEBI:57692"/>
    </cofactor>
</comment>
<dbReference type="Pfam" id="PF02770">
    <property type="entry name" value="Acyl-CoA_dh_M"/>
    <property type="match status" value="1"/>
</dbReference>
<dbReference type="InterPro" id="IPR006089">
    <property type="entry name" value="Acyl-CoA_DH_CS"/>
</dbReference>
<dbReference type="PIRSF" id="PIRSF016578">
    <property type="entry name" value="HsaA"/>
    <property type="match status" value="1"/>
</dbReference>
<dbReference type="Gene3D" id="2.40.110.10">
    <property type="entry name" value="Butyryl-CoA Dehydrogenase, subunit A, domain 2"/>
    <property type="match status" value="1"/>
</dbReference>
<feature type="domain" description="Acyl-CoA dehydrogenase/oxidase C-terminal" evidence="6">
    <location>
        <begin position="229"/>
        <end position="377"/>
    </location>
</feature>
<evidence type="ECO:0000256" key="2">
    <source>
        <dbReference type="ARBA" id="ARBA00009347"/>
    </source>
</evidence>
<proteinExistence type="inferred from homology"/>
<protein>
    <submittedName>
        <fullName evidence="9">Alkylation response protein AidB-like acyl-CoA dehydrogenase</fullName>
    </submittedName>
</protein>
<keyword evidence="10" id="KW-1185">Reference proteome</keyword>
<evidence type="ECO:0000256" key="1">
    <source>
        <dbReference type="ARBA" id="ARBA00001974"/>
    </source>
</evidence>
<evidence type="ECO:0000313" key="9">
    <source>
        <dbReference type="EMBL" id="MDP9800757.1"/>
    </source>
</evidence>
<organism evidence="9 10">
    <name type="scientific">Arcanobacterium wilhelmae</name>
    <dbReference type="NCBI Taxonomy" id="1803177"/>
    <lineage>
        <taxon>Bacteria</taxon>
        <taxon>Bacillati</taxon>
        <taxon>Actinomycetota</taxon>
        <taxon>Actinomycetes</taxon>
        <taxon>Actinomycetales</taxon>
        <taxon>Actinomycetaceae</taxon>
        <taxon>Arcanobacterium</taxon>
    </lineage>
</organism>
<dbReference type="PANTHER" id="PTHR43884:SF12">
    <property type="entry name" value="ISOVALERYL-COA DEHYDROGENASE, MITOCHONDRIAL-RELATED"/>
    <property type="match status" value="1"/>
</dbReference>
<keyword evidence="5" id="KW-0560">Oxidoreductase</keyword>
<dbReference type="CDD" id="cd00567">
    <property type="entry name" value="ACAD"/>
    <property type="match status" value="1"/>
</dbReference>
<dbReference type="PANTHER" id="PTHR43884">
    <property type="entry name" value="ACYL-COA DEHYDROGENASE"/>
    <property type="match status" value="1"/>
</dbReference>
<dbReference type="Pfam" id="PF02771">
    <property type="entry name" value="Acyl-CoA_dh_N"/>
    <property type="match status" value="1"/>
</dbReference>
<dbReference type="SUPFAM" id="SSF47203">
    <property type="entry name" value="Acyl-CoA dehydrogenase C-terminal domain-like"/>
    <property type="match status" value="1"/>
</dbReference>
<evidence type="ECO:0000313" key="10">
    <source>
        <dbReference type="Proteomes" id="UP001235966"/>
    </source>
</evidence>
<dbReference type="RefSeq" id="WP_307014381.1">
    <property type="nucleotide sequence ID" value="NZ_JAUSQW010000001.1"/>
</dbReference>
<dbReference type="InterPro" id="IPR036250">
    <property type="entry name" value="AcylCo_DH-like_C"/>
</dbReference>
<evidence type="ECO:0000259" key="6">
    <source>
        <dbReference type="Pfam" id="PF00441"/>
    </source>
</evidence>